<dbReference type="Gene3D" id="1.10.260.40">
    <property type="entry name" value="lambda repressor-like DNA-binding domains"/>
    <property type="match status" value="1"/>
</dbReference>
<reference evidence="2 3" key="1">
    <citation type="submission" date="2011-02" db="EMBL/GenBank/DDBJ databases">
        <authorList>
            <person name="Stanhope M.J."/>
            <person name="Durkin A.S."/>
            <person name="Hostetler J."/>
            <person name="Kim M."/>
            <person name="Radune D."/>
            <person name="Singh I."/>
            <person name="Town C.D."/>
        </authorList>
    </citation>
    <scope>NUCLEOTIDE SEQUENCE [LARGE SCALE GENOMIC DNA]</scope>
    <source>
        <strain evidence="2 3">NCFD 2020</strain>
    </source>
</reference>
<gene>
    <name evidence="2" type="ORF">SPB_1426</name>
</gene>
<name>F1YXU7_9STRE</name>
<dbReference type="RefSeq" id="WP_003105202.1">
    <property type="nucleotide sequence ID" value="NZ_AEUT02000001.1"/>
</dbReference>
<evidence type="ECO:0000259" key="1">
    <source>
        <dbReference type="PROSITE" id="PS50943"/>
    </source>
</evidence>
<comment type="caution">
    <text evidence="2">The sequence shown here is derived from an EMBL/GenBank/DDBJ whole genome shotgun (WGS) entry which is preliminary data.</text>
</comment>
<organism evidence="2 3">
    <name type="scientific">Streptococcus parauberis NCFD 2020</name>
    <dbReference type="NCBI Taxonomy" id="873447"/>
    <lineage>
        <taxon>Bacteria</taxon>
        <taxon>Bacillati</taxon>
        <taxon>Bacillota</taxon>
        <taxon>Bacilli</taxon>
        <taxon>Lactobacillales</taxon>
        <taxon>Streptococcaceae</taxon>
        <taxon>Streptococcus</taxon>
    </lineage>
</organism>
<dbReference type="Proteomes" id="UP000003732">
    <property type="component" value="Unassembled WGS sequence"/>
</dbReference>
<evidence type="ECO:0000313" key="2">
    <source>
        <dbReference type="EMBL" id="EGE54584.1"/>
    </source>
</evidence>
<dbReference type="InterPro" id="IPR010982">
    <property type="entry name" value="Lambda_DNA-bd_dom_sf"/>
</dbReference>
<protein>
    <recommendedName>
        <fullName evidence="1">HTH cro/C1-type domain-containing protein</fullName>
    </recommendedName>
</protein>
<dbReference type="PROSITE" id="PS50943">
    <property type="entry name" value="HTH_CROC1"/>
    <property type="match status" value="1"/>
</dbReference>
<dbReference type="AlphaFoldDB" id="F1YXU7"/>
<dbReference type="InterPro" id="IPR001387">
    <property type="entry name" value="Cro/C1-type_HTH"/>
</dbReference>
<sequence>MSDFQIDLVKFLKLLKLTTGITSTQISNSCGFSKNTITYWKKGGKPQKSHLETLLKYLAKIEYKYINDDEGELIQSFQSLKFTCYILSKQNQLNEVSKKYNLEQRRKFHLAFNNMVTTLEKLSQLTINEIEFSHLQALELANLIPFKYKNSIPQFLAEKFGVSKGQISKWRNGKEFPSEANLEKIKIFCDLPNLTALTTSFDNISLNENFSSFLKSPDLESQINDFIFIYKNGLLDYIFNYDYTQKLSKKIVDENFIYLNLFIDTKEFYAEKSKIIEGFYIECIHLLNDIYSKLFYNIGLSFIEWIEVNLNNDNLKTTMEHLQNKNIRGVYELGVLNNESINVTAENIDYLYSSWLNYSKYQNSYSKMNDWVSENLDSIFYILLFKFSKQNIQLREEWINQVLKSINVSNLHRPSKNRLNLFNDLYSIHIKNNDETIVLCFFKQFWALLLLRINEHDYSPYSLENYIDKVEQEMILSESLNLIFEVIKDYSNLNILPYPQSEDLDYLLSNEHIFRRIIKEHNSSNWYSRFESEEDFDYCRELTFIIKEIL</sequence>
<dbReference type="EMBL" id="AEUT02000001">
    <property type="protein sequence ID" value="EGE54584.1"/>
    <property type="molecule type" value="Genomic_DNA"/>
</dbReference>
<accession>F1YXU7</accession>
<feature type="domain" description="HTH cro/C1-type" evidence="1">
    <location>
        <begin position="156"/>
        <end position="197"/>
    </location>
</feature>
<dbReference type="CDD" id="cd00093">
    <property type="entry name" value="HTH_XRE"/>
    <property type="match status" value="1"/>
</dbReference>
<proteinExistence type="predicted"/>
<evidence type="ECO:0000313" key="3">
    <source>
        <dbReference type="Proteomes" id="UP000003732"/>
    </source>
</evidence>
<dbReference type="GO" id="GO:0003677">
    <property type="term" value="F:DNA binding"/>
    <property type="evidence" value="ECO:0007669"/>
    <property type="project" value="InterPro"/>
</dbReference>
<dbReference type="HOGENOM" id="CLU_495131_0_0_9"/>
<dbReference type="GeneID" id="61421054"/>